<dbReference type="EMBL" id="CP001841">
    <property type="protein sequence ID" value="AEF81404.1"/>
    <property type="molecule type" value="Genomic_DNA"/>
</dbReference>
<dbReference type="GO" id="GO:0016787">
    <property type="term" value="F:hydrolase activity"/>
    <property type="evidence" value="ECO:0007669"/>
    <property type="project" value="UniProtKB-KW"/>
</dbReference>
<dbReference type="InterPro" id="IPR001279">
    <property type="entry name" value="Metallo-B-lactamas"/>
</dbReference>
<feature type="domain" description="Metallo-beta-lactamase" evidence="5">
    <location>
        <begin position="12"/>
        <end position="172"/>
    </location>
</feature>
<evidence type="ECO:0000256" key="1">
    <source>
        <dbReference type="ARBA" id="ARBA00001947"/>
    </source>
</evidence>
<dbReference type="PANTHER" id="PTHR46233">
    <property type="entry name" value="HYDROXYACYLGLUTATHIONE HYDROLASE GLOC"/>
    <property type="match status" value="1"/>
</dbReference>
<evidence type="ECO:0000256" key="2">
    <source>
        <dbReference type="ARBA" id="ARBA00022723"/>
    </source>
</evidence>
<organism evidence="6 7">
    <name type="scientific">Leadbettera azotonutricia (strain ATCC BAA-888 / DSM 13862 / ZAS-9)</name>
    <name type="common">Treponema azotonutricium</name>
    <dbReference type="NCBI Taxonomy" id="545695"/>
    <lineage>
        <taxon>Bacteria</taxon>
        <taxon>Pseudomonadati</taxon>
        <taxon>Spirochaetota</taxon>
        <taxon>Spirochaetia</taxon>
        <taxon>Spirochaetales</taxon>
        <taxon>Breznakiellaceae</taxon>
        <taxon>Leadbettera</taxon>
    </lineage>
</organism>
<dbReference type="OrthoDB" id="358818at2"/>
<protein>
    <submittedName>
        <fullName evidence="6">Metallo-beta-lactamase family protein</fullName>
    </submittedName>
</protein>
<evidence type="ECO:0000313" key="7">
    <source>
        <dbReference type="Proteomes" id="UP000009222"/>
    </source>
</evidence>
<dbReference type="GO" id="GO:0046872">
    <property type="term" value="F:metal ion binding"/>
    <property type="evidence" value="ECO:0007669"/>
    <property type="project" value="UniProtKB-KW"/>
</dbReference>
<dbReference type="InParanoid" id="F5Y878"/>
<dbReference type="RefSeq" id="WP_015710981.1">
    <property type="nucleotide sequence ID" value="NC_015577.1"/>
</dbReference>
<dbReference type="PANTHER" id="PTHR46233:SF3">
    <property type="entry name" value="HYDROXYACYLGLUTATHIONE HYDROLASE GLOC"/>
    <property type="match status" value="1"/>
</dbReference>
<accession>F5Y878</accession>
<keyword evidence="4" id="KW-0862">Zinc</keyword>
<dbReference type="STRING" id="545695.TREAZ_1005"/>
<sequence length="205" mass="22803">MKLYFHYCTFGFSNAYVLGTEDNDKTKEAIIVDPGSMNETILKYIEDNEYTLKGVLITHDHLNHVHGLRTLKRIYDVDIYSVNPLIRDQQTILVRDGDKIEIGGFNIEVISVPGHSADSAVFSIEHLLFTGDALSAGLVGRTASTYAAANQITALRHKILSLPGDYTVLPGHGPPTTLEAERLFNAGINTYIDPNRKRVNFKIDI</sequence>
<keyword evidence="2" id="KW-0479">Metal-binding</keyword>
<dbReference type="Gene3D" id="3.60.15.10">
    <property type="entry name" value="Ribonuclease Z/Hydroxyacylglutathione hydrolase-like"/>
    <property type="match status" value="1"/>
</dbReference>
<comment type="cofactor">
    <cofactor evidence="1">
        <name>Zn(2+)</name>
        <dbReference type="ChEBI" id="CHEBI:29105"/>
    </cofactor>
</comment>
<keyword evidence="7" id="KW-1185">Reference proteome</keyword>
<evidence type="ECO:0000256" key="4">
    <source>
        <dbReference type="ARBA" id="ARBA00022833"/>
    </source>
</evidence>
<dbReference type="InterPro" id="IPR051453">
    <property type="entry name" value="MBL_Glyoxalase_II"/>
</dbReference>
<dbReference type="eggNOG" id="COG0491">
    <property type="taxonomic scope" value="Bacteria"/>
</dbReference>
<dbReference type="SMART" id="SM00849">
    <property type="entry name" value="Lactamase_B"/>
    <property type="match status" value="1"/>
</dbReference>
<dbReference type="KEGG" id="taz:TREAZ_1005"/>
<dbReference type="SUPFAM" id="SSF56281">
    <property type="entry name" value="Metallo-hydrolase/oxidoreductase"/>
    <property type="match status" value="1"/>
</dbReference>
<gene>
    <name evidence="6" type="ordered locus">TREAZ_1005</name>
</gene>
<evidence type="ECO:0000259" key="5">
    <source>
        <dbReference type="SMART" id="SM00849"/>
    </source>
</evidence>
<dbReference type="InterPro" id="IPR036866">
    <property type="entry name" value="RibonucZ/Hydroxyglut_hydro"/>
</dbReference>
<evidence type="ECO:0000313" key="6">
    <source>
        <dbReference type="EMBL" id="AEF81404.1"/>
    </source>
</evidence>
<name>F5Y878_LEAAZ</name>
<keyword evidence="3" id="KW-0378">Hydrolase</keyword>
<evidence type="ECO:0000256" key="3">
    <source>
        <dbReference type="ARBA" id="ARBA00022801"/>
    </source>
</evidence>
<proteinExistence type="predicted"/>
<dbReference type="HOGENOM" id="CLU_030571_5_4_12"/>
<reference evidence="6 7" key="2">
    <citation type="journal article" date="2011" name="ISME J.">
        <title>RNA-seq reveals cooperative metabolic interactions between two termite-gut spirochete species in co-culture.</title>
        <authorList>
            <person name="Rosenthal A.Z."/>
            <person name="Matson E.G."/>
            <person name="Eldar A."/>
            <person name="Leadbetter J.R."/>
        </authorList>
    </citation>
    <scope>NUCLEOTIDE SEQUENCE [LARGE SCALE GENOMIC DNA]</scope>
    <source>
        <strain evidence="7">ATCC BAA-888 / DSM 13862 / ZAS-9</strain>
    </source>
</reference>
<dbReference type="AlphaFoldDB" id="F5Y878"/>
<reference evidence="7" key="1">
    <citation type="submission" date="2009-12" db="EMBL/GenBank/DDBJ databases">
        <title>Complete sequence of Treponema azotonutricium strain ZAS-9.</title>
        <authorList>
            <person name="Tetu S.G."/>
            <person name="Matson E."/>
            <person name="Ren Q."/>
            <person name="Seshadri R."/>
            <person name="Elbourne L."/>
            <person name="Hassan K.A."/>
            <person name="Durkin A."/>
            <person name="Radune D."/>
            <person name="Mohamoud Y."/>
            <person name="Shay R."/>
            <person name="Jin S."/>
            <person name="Zhang X."/>
            <person name="Lucey K."/>
            <person name="Ballor N.R."/>
            <person name="Ottesen E."/>
            <person name="Rosenthal R."/>
            <person name="Allen A."/>
            <person name="Leadbetter J.R."/>
            <person name="Paulsen I.T."/>
        </authorList>
    </citation>
    <scope>NUCLEOTIDE SEQUENCE [LARGE SCALE GENOMIC DNA]</scope>
    <source>
        <strain evidence="7">ATCC BAA-888 / DSM 13862 / ZAS-9</strain>
    </source>
</reference>
<dbReference type="Pfam" id="PF00753">
    <property type="entry name" value="Lactamase_B"/>
    <property type="match status" value="1"/>
</dbReference>
<dbReference type="Proteomes" id="UP000009222">
    <property type="component" value="Chromosome"/>
</dbReference>